<dbReference type="Proteomes" id="UP000001055">
    <property type="component" value="Unassembled WGS sequence"/>
</dbReference>
<evidence type="ECO:0000313" key="2">
    <source>
        <dbReference type="Proteomes" id="UP000001055"/>
    </source>
</evidence>
<dbReference type="InParanoid" id="Q0U7Y0"/>
<dbReference type="KEGG" id="pno:SNOG_12134"/>
<dbReference type="HOGENOM" id="CLU_2469839_0_0_1"/>
<evidence type="ECO:0000313" key="1">
    <source>
        <dbReference type="EMBL" id="EAT80546.1"/>
    </source>
</evidence>
<name>Q0U7Y0_PHANO</name>
<dbReference type="EMBL" id="CH445345">
    <property type="protein sequence ID" value="EAT80546.1"/>
    <property type="molecule type" value="Genomic_DNA"/>
</dbReference>
<dbReference type="RefSeq" id="XP_001802366.1">
    <property type="nucleotide sequence ID" value="XM_001802314.1"/>
</dbReference>
<sequence length="88" mass="10186">MACGDRRNGEIRAHVMSEKEYHSEPEWLGGSRKSSSMTVWRHAVDVQAPLRIWMTIAKYHVRRVTPRVDAKRKRLSTADAIRGVRSVR</sequence>
<accession>Q0U7Y0</accession>
<proteinExistence type="predicted"/>
<dbReference type="GeneID" id="5979276"/>
<dbReference type="AlphaFoldDB" id="Q0U7Y0"/>
<reference evidence="2" key="1">
    <citation type="journal article" date="2007" name="Plant Cell">
        <title>Dothideomycete-plant interactions illuminated by genome sequencing and EST analysis of the wheat pathogen Stagonospora nodorum.</title>
        <authorList>
            <person name="Hane J.K."/>
            <person name="Lowe R.G."/>
            <person name="Solomon P.S."/>
            <person name="Tan K.C."/>
            <person name="Schoch C.L."/>
            <person name="Spatafora J.W."/>
            <person name="Crous P.W."/>
            <person name="Kodira C."/>
            <person name="Birren B.W."/>
            <person name="Galagan J.E."/>
            <person name="Torriani S.F."/>
            <person name="McDonald B.A."/>
            <person name="Oliver R.P."/>
        </authorList>
    </citation>
    <scope>NUCLEOTIDE SEQUENCE [LARGE SCALE GENOMIC DNA]</scope>
    <source>
        <strain evidence="2">SN15 / ATCC MYA-4574 / FGSC 10173</strain>
    </source>
</reference>
<organism evidence="1 2">
    <name type="scientific">Phaeosphaeria nodorum (strain SN15 / ATCC MYA-4574 / FGSC 10173)</name>
    <name type="common">Glume blotch fungus</name>
    <name type="synonym">Parastagonospora nodorum</name>
    <dbReference type="NCBI Taxonomy" id="321614"/>
    <lineage>
        <taxon>Eukaryota</taxon>
        <taxon>Fungi</taxon>
        <taxon>Dikarya</taxon>
        <taxon>Ascomycota</taxon>
        <taxon>Pezizomycotina</taxon>
        <taxon>Dothideomycetes</taxon>
        <taxon>Pleosporomycetidae</taxon>
        <taxon>Pleosporales</taxon>
        <taxon>Pleosporineae</taxon>
        <taxon>Phaeosphaeriaceae</taxon>
        <taxon>Parastagonospora</taxon>
    </lineage>
</organism>
<gene>
    <name evidence="1" type="ORF">SNOG_12134</name>
</gene>
<protein>
    <submittedName>
        <fullName evidence="1">Uncharacterized protein</fullName>
    </submittedName>
</protein>